<evidence type="ECO:0000313" key="2">
    <source>
        <dbReference type="Proteomes" id="UP001165064"/>
    </source>
</evidence>
<gene>
    <name evidence="1" type="ORF">Amon02_000458800</name>
</gene>
<reference evidence="1" key="1">
    <citation type="submission" date="2023-04" db="EMBL/GenBank/DDBJ databases">
        <title>Ambrosiozyma monospora NBRC 10751.</title>
        <authorList>
            <person name="Ichikawa N."/>
            <person name="Sato H."/>
            <person name="Tonouchi N."/>
        </authorList>
    </citation>
    <scope>NUCLEOTIDE SEQUENCE</scope>
    <source>
        <strain evidence="1">NBRC 10751</strain>
    </source>
</reference>
<accession>A0ACB5T4C1</accession>
<dbReference type="Proteomes" id="UP001165064">
    <property type="component" value="Unassembled WGS sequence"/>
</dbReference>
<name>A0ACB5T4C1_AMBMO</name>
<comment type="caution">
    <text evidence="1">The sequence shown here is derived from an EMBL/GenBank/DDBJ whole genome shotgun (WGS) entry which is preliminary data.</text>
</comment>
<dbReference type="EMBL" id="BSXS01003181">
    <property type="protein sequence ID" value="GME80725.1"/>
    <property type="molecule type" value="Genomic_DNA"/>
</dbReference>
<proteinExistence type="predicted"/>
<sequence length="895" mass="99182">MLYKPKHQKLILRCYPSKKLPGNETKPNNAELSYLIYYAKTRRTKLEKVCVFLDKKTKSDVAHGRIGHLTVTMYILKELIAECEDNLGILTRTIITTLSSVLNLKDLNSSQLASNVFEEYCQALQPQQTQIFSSDNALLKDFLKLSKEFIDLGGENGSEDWQRIGIQSTQVASNYVEATYTSQASLIQHCVSLLLSKLEKDASSPELVRTVTLSEQKIDTASLTIKDYTMLALKQFFDTNNKKQVDLSTKSVVGYALEKKSDLVWVNVLLEVCTKKTHIELRYRVISVLILELTKAKEIQSKSFLSMLISNLLSCEDVNMVGLPVKEILGDVLQLEKHLILNESGNQELADEYNDIVRSLSKHIYYNNQINDMVQEIFGYYYQLIATEKLQLTSSNIHHLSNLFIYNLQAIFQATREDELIKAKKSPYLSNIFDYLYYTLNFKNYPEITKKHDIQANWFKLIAQFLQLDIKPSIYSKPNYENLITEKFETNPILIQLDTIEDICDNSTLNVNIQVSATLKGMVKGFGINFIINFLHFTKRWLSNPKDFKYSLSLILLLDSANLVENQELSKIVQGEIGKSVNTGDWYHGFDVPAIKTFSPSTELTQDLILNQFSSNLEIAKWIDASGLKNSGLADDLGLRQISREPPKIAFRNATTATNSILNNSIGATGLLQPGSQRDSVFPGSALLLSPNITSSLSRAPSIANFSMAASLSAPPAMAMAMGSARSVRSASSGNARLSTMSGQPGLDFSNAKELRSIITSGASPSSAGPSPNNSFNVGNGSGLASGFTEGANSGRRSTKGSVDYKKSGLAFCINDLDLSGEEDEFYEADSDVGDETETEDETDVENDPLVFNDKKSDSHHPAVNATSSPLSDPSSSHLIHPTGLPVMQVNGNGL</sequence>
<protein>
    <submittedName>
        <fullName evidence="1">Unnamed protein product</fullName>
    </submittedName>
</protein>
<organism evidence="1 2">
    <name type="scientific">Ambrosiozyma monospora</name>
    <name type="common">Yeast</name>
    <name type="synonym">Endomycopsis monosporus</name>
    <dbReference type="NCBI Taxonomy" id="43982"/>
    <lineage>
        <taxon>Eukaryota</taxon>
        <taxon>Fungi</taxon>
        <taxon>Dikarya</taxon>
        <taxon>Ascomycota</taxon>
        <taxon>Saccharomycotina</taxon>
        <taxon>Pichiomycetes</taxon>
        <taxon>Pichiales</taxon>
        <taxon>Pichiaceae</taxon>
        <taxon>Ambrosiozyma</taxon>
    </lineage>
</organism>
<evidence type="ECO:0000313" key="1">
    <source>
        <dbReference type="EMBL" id="GME80725.1"/>
    </source>
</evidence>
<keyword evidence="2" id="KW-1185">Reference proteome</keyword>